<gene>
    <name evidence="2" type="ORF">T440DRAFT_458869</name>
</gene>
<evidence type="ECO:0000313" key="2">
    <source>
        <dbReference type="EMBL" id="KAF2846215.1"/>
    </source>
</evidence>
<name>A0A6A7AVP2_9PLEO</name>
<reference evidence="2" key="1">
    <citation type="submission" date="2020-01" db="EMBL/GenBank/DDBJ databases">
        <authorList>
            <consortium name="DOE Joint Genome Institute"/>
            <person name="Haridas S."/>
            <person name="Albert R."/>
            <person name="Binder M."/>
            <person name="Bloem J."/>
            <person name="Labutti K."/>
            <person name="Salamov A."/>
            <person name="Andreopoulos B."/>
            <person name="Baker S.E."/>
            <person name="Barry K."/>
            <person name="Bills G."/>
            <person name="Bluhm B.H."/>
            <person name="Cannon C."/>
            <person name="Castanera R."/>
            <person name="Culley D.E."/>
            <person name="Daum C."/>
            <person name="Ezra D."/>
            <person name="Gonzalez J.B."/>
            <person name="Henrissat B."/>
            <person name="Kuo A."/>
            <person name="Liang C."/>
            <person name="Lipzen A."/>
            <person name="Lutzoni F."/>
            <person name="Magnuson J."/>
            <person name="Mondo S."/>
            <person name="Nolan M."/>
            <person name="Ohm R."/>
            <person name="Pangilinan J."/>
            <person name="Park H.-J."/>
            <person name="Ramirez L."/>
            <person name="Alfaro M."/>
            <person name="Sun H."/>
            <person name="Tritt A."/>
            <person name="Yoshinaga Y."/>
            <person name="Zwiers L.-H."/>
            <person name="Turgeon B.G."/>
            <person name="Goodwin S.B."/>
            <person name="Spatafora J.W."/>
            <person name="Crous P.W."/>
            <person name="Grigoriev I.V."/>
        </authorList>
    </citation>
    <scope>NUCLEOTIDE SEQUENCE</scope>
    <source>
        <strain evidence="2">IPT5</strain>
    </source>
</reference>
<dbReference type="OrthoDB" id="3735253at2759"/>
<feature type="compositionally biased region" description="Basic and acidic residues" evidence="1">
    <location>
        <begin position="132"/>
        <end position="143"/>
    </location>
</feature>
<sequence>MTNIAPTQSNDNAQLTKPADWAIHMVTASLKFNSANTRMSTYPTPDAARLDILNTLNWFEAHDEYAWPDFTARGFDFNQAMRFRRALVNDVFAGLQKAGTVRITSETGGLATPNSERGRDVRGRVGDGSSMAERKRQCKRLDDSDTEVDSDEGETSIWNDKGFLAEVMIELVGRTQLDLEDLSKSERVAETLADLVQDSIVESAL</sequence>
<organism evidence="2 3">
    <name type="scientific">Plenodomus tracheiphilus IPT5</name>
    <dbReference type="NCBI Taxonomy" id="1408161"/>
    <lineage>
        <taxon>Eukaryota</taxon>
        <taxon>Fungi</taxon>
        <taxon>Dikarya</taxon>
        <taxon>Ascomycota</taxon>
        <taxon>Pezizomycotina</taxon>
        <taxon>Dothideomycetes</taxon>
        <taxon>Pleosporomycetidae</taxon>
        <taxon>Pleosporales</taxon>
        <taxon>Pleosporineae</taxon>
        <taxon>Leptosphaeriaceae</taxon>
        <taxon>Plenodomus</taxon>
    </lineage>
</organism>
<keyword evidence="3" id="KW-1185">Reference proteome</keyword>
<accession>A0A6A7AVP2</accession>
<evidence type="ECO:0000256" key="1">
    <source>
        <dbReference type="SAM" id="MobiDB-lite"/>
    </source>
</evidence>
<protein>
    <submittedName>
        <fullName evidence="2">Uncharacterized protein</fullName>
    </submittedName>
</protein>
<feature type="compositionally biased region" description="Basic and acidic residues" evidence="1">
    <location>
        <begin position="116"/>
        <end position="125"/>
    </location>
</feature>
<proteinExistence type="predicted"/>
<feature type="compositionally biased region" description="Polar residues" evidence="1">
    <location>
        <begin position="106"/>
        <end position="115"/>
    </location>
</feature>
<evidence type="ECO:0000313" key="3">
    <source>
        <dbReference type="Proteomes" id="UP000799423"/>
    </source>
</evidence>
<dbReference type="AlphaFoldDB" id="A0A6A7AVP2"/>
<dbReference type="EMBL" id="MU006337">
    <property type="protein sequence ID" value="KAF2846215.1"/>
    <property type="molecule type" value="Genomic_DNA"/>
</dbReference>
<feature type="compositionally biased region" description="Acidic residues" evidence="1">
    <location>
        <begin position="144"/>
        <end position="154"/>
    </location>
</feature>
<dbReference type="Proteomes" id="UP000799423">
    <property type="component" value="Unassembled WGS sequence"/>
</dbReference>
<feature type="region of interest" description="Disordered" evidence="1">
    <location>
        <begin position="106"/>
        <end position="154"/>
    </location>
</feature>